<comment type="function">
    <text evidence="2">DNA polymerase III is a complex, multichain enzyme responsible for most of the replicative synthesis in bacteria. The epsilon subunit contain the editing function and is a proofreading 3'-5' exonuclease.</text>
</comment>
<dbReference type="EMBL" id="PGTO01000006">
    <property type="protein sequence ID" value="RAU22160.1"/>
    <property type="molecule type" value="Genomic_DNA"/>
</dbReference>
<dbReference type="GO" id="GO:0008408">
    <property type="term" value="F:3'-5' exonuclease activity"/>
    <property type="evidence" value="ECO:0007669"/>
    <property type="project" value="TreeGrafter"/>
</dbReference>
<evidence type="ECO:0000256" key="4">
    <source>
        <dbReference type="ARBA" id="ARBA00049244"/>
    </source>
</evidence>
<sequence length="413" mass="45434">MEAPLKRIAMAAEDPTAVRREAANIGQAIKRVTDGYQKMLSGWWPMADINSTEFLTFVASRLGEYVKTTVVGLPVWLHGDSHSLVMAVESLIQRTADQVGATEFDLSAGSGETDGAWIEFAWAGGMVEQALLDRWLAQPLVALGRMTVKDVLQHHAGAELVRERRDGGGALRIPMRKGVEQHGHDRQVLPGRPEFYDLSLLEQARDTGAMGGQSLKSLTYVVFDTETTGLHPSQGDQIVSIAGVRIVNGRILSGESFNRIVNPGRPIPAESIRFHGITDDMVKDKPPAEVVLPQFRNYVSDAVLVAHNAAFDLKFLRMRERKMGISFDSPVLDTMILSNYLDGPEAGHSLDDICERYGIEITERHTALGDSMVTAAVLLRQIEALEARGIHTLDAAVKTLDIAMILHERQRVL</sequence>
<organism evidence="6 7">
    <name type="scientific">Paramagnetospirillum kuznetsovii</name>
    <dbReference type="NCBI Taxonomy" id="2053833"/>
    <lineage>
        <taxon>Bacteria</taxon>
        <taxon>Pseudomonadati</taxon>
        <taxon>Pseudomonadota</taxon>
        <taxon>Alphaproteobacteria</taxon>
        <taxon>Rhodospirillales</taxon>
        <taxon>Magnetospirillaceae</taxon>
        <taxon>Paramagnetospirillum</taxon>
    </lineage>
</organism>
<dbReference type="InterPro" id="IPR036397">
    <property type="entry name" value="RNaseH_sf"/>
</dbReference>
<feature type="domain" description="Exonuclease" evidence="5">
    <location>
        <begin position="219"/>
        <end position="387"/>
    </location>
</feature>
<dbReference type="GO" id="GO:0045004">
    <property type="term" value="P:DNA replication proofreading"/>
    <property type="evidence" value="ECO:0007669"/>
    <property type="project" value="TreeGrafter"/>
</dbReference>
<dbReference type="Gene3D" id="3.30.420.10">
    <property type="entry name" value="Ribonuclease H-like superfamily/Ribonuclease H"/>
    <property type="match status" value="1"/>
</dbReference>
<evidence type="ECO:0000256" key="3">
    <source>
        <dbReference type="ARBA" id="ARBA00026073"/>
    </source>
</evidence>
<dbReference type="SMART" id="SM00479">
    <property type="entry name" value="EXOIII"/>
    <property type="match status" value="1"/>
</dbReference>
<dbReference type="SUPFAM" id="SSF53098">
    <property type="entry name" value="Ribonuclease H-like"/>
    <property type="match status" value="1"/>
</dbReference>
<dbReference type="EC" id="2.7.7.7" evidence="1"/>
<dbReference type="InterPro" id="IPR013520">
    <property type="entry name" value="Ribonucl_H"/>
</dbReference>
<dbReference type="AlphaFoldDB" id="A0A364NYS5"/>
<reference evidence="6 7" key="1">
    <citation type="submission" date="2017-11" db="EMBL/GenBank/DDBJ databases">
        <title>Draft genome sequence of magnetotactic bacterium Magnetospirillum kuznetsovii LBB-42.</title>
        <authorList>
            <person name="Grouzdev D.S."/>
            <person name="Rysina M.S."/>
            <person name="Baslerov R.V."/>
            <person name="Koziaeva V."/>
        </authorList>
    </citation>
    <scope>NUCLEOTIDE SEQUENCE [LARGE SCALE GENOMIC DNA]</scope>
    <source>
        <strain evidence="6 7">LBB-42</strain>
    </source>
</reference>
<dbReference type="NCBIfam" id="TIGR00573">
    <property type="entry name" value="dnaq"/>
    <property type="match status" value="1"/>
</dbReference>
<dbReference type="Pfam" id="PF00929">
    <property type="entry name" value="RNase_T"/>
    <property type="match status" value="1"/>
</dbReference>
<dbReference type="FunFam" id="3.30.420.10:FF:000045">
    <property type="entry name" value="3'-5' exonuclease DinG"/>
    <property type="match status" value="1"/>
</dbReference>
<dbReference type="Proteomes" id="UP000251075">
    <property type="component" value="Unassembled WGS sequence"/>
</dbReference>
<protein>
    <recommendedName>
        <fullName evidence="1">DNA-directed DNA polymerase</fullName>
        <ecNumber evidence="1">2.7.7.7</ecNumber>
    </recommendedName>
</protein>
<dbReference type="InterPro" id="IPR006054">
    <property type="entry name" value="DnaQ"/>
</dbReference>
<evidence type="ECO:0000256" key="2">
    <source>
        <dbReference type="ARBA" id="ARBA00025483"/>
    </source>
</evidence>
<accession>A0A364NYS5</accession>
<gene>
    <name evidence="6" type="ORF">CU669_10645</name>
</gene>
<evidence type="ECO:0000256" key="1">
    <source>
        <dbReference type="ARBA" id="ARBA00012417"/>
    </source>
</evidence>
<keyword evidence="7" id="KW-1185">Reference proteome</keyword>
<dbReference type="InterPro" id="IPR012337">
    <property type="entry name" value="RNaseH-like_sf"/>
</dbReference>
<dbReference type="GO" id="GO:0003677">
    <property type="term" value="F:DNA binding"/>
    <property type="evidence" value="ECO:0007669"/>
    <property type="project" value="InterPro"/>
</dbReference>
<evidence type="ECO:0000259" key="5">
    <source>
        <dbReference type="SMART" id="SM00479"/>
    </source>
</evidence>
<proteinExistence type="predicted"/>
<evidence type="ECO:0000313" key="6">
    <source>
        <dbReference type="EMBL" id="RAU22160.1"/>
    </source>
</evidence>
<dbReference type="PANTHER" id="PTHR30231">
    <property type="entry name" value="DNA POLYMERASE III SUBUNIT EPSILON"/>
    <property type="match status" value="1"/>
</dbReference>
<dbReference type="PANTHER" id="PTHR30231:SF41">
    <property type="entry name" value="DNA POLYMERASE III SUBUNIT EPSILON"/>
    <property type="match status" value="1"/>
</dbReference>
<evidence type="ECO:0000313" key="7">
    <source>
        <dbReference type="Proteomes" id="UP000251075"/>
    </source>
</evidence>
<name>A0A364NYS5_9PROT</name>
<dbReference type="CDD" id="cd06127">
    <property type="entry name" value="DEDDh"/>
    <property type="match status" value="1"/>
</dbReference>
<comment type="subunit">
    <text evidence="3">DNA polymerase III contains a core (composed of alpha, epsilon and theta chains) that associates with a tau subunit. This core dimerizes to form the POLIII' complex. PolIII' associates with the gamma complex (composed of gamma, delta, delta', psi and chi chains) and with the beta chain to form the complete DNA polymerase III complex.</text>
</comment>
<dbReference type="GO" id="GO:0003887">
    <property type="term" value="F:DNA-directed DNA polymerase activity"/>
    <property type="evidence" value="ECO:0007669"/>
    <property type="project" value="UniProtKB-EC"/>
</dbReference>
<dbReference type="GO" id="GO:0005829">
    <property type="term" value="C:cytosol"/>
    <property type="evidence" value="ECO:0007669"/>
    <property type="project" value="TreeGrafter"/>
</dbReference>
<comment type="catalytic activity">
    <reaction evidence="4">
        <text>DNA(n) + a 2'-deoxyribonucleoside 5'-triphosphate = DNA(n+1) + diphosphate</text>
        <dbReference type="Rhea" id="RHEA:22508"/>
        <dbReference type="Rhea" id="RHEA-COMP:17339"/>
        <dbReference type="Rhea" id="RHEA-COMP:17340"/>
        <dbReference type="ChEBI" id="CHEBI:33019"/>
        <dbReference type="ChEBI" id="CHEBI:61560"/>
        <dbReference type="ChEBI" id="CHEBI:173112"/>
        <dbReference type="EC" id="2.7.7.7"/>
    </reaction>
</comment>
<comment type="caution">
    <text evidence="6">The sequence shown here is derived from an EMBL/GenBank/DDBJ whole genome shotgun (WGS) entry which is preliminary data.</text>
</comment>